<dbReference type="InterPro" id="IPR049551">
    <property type="entry name" value="PKS_DH_C"/>
</dbReference>
<dbReference type="PANTHER" id="PTHR43775">
    <property type="entry name" value="FATTY ACID SYNTHASE"/>
    <property type="match status" value="1"/>
</dbReference>
<gene>
    <name evidence="8" type="ORF">C8Q71DRAFT_905030</name>
</gene>
<dbReference type="RefSeq" id="XP_047782519.1">
    <property type="nucleotide sequence ID" value="XM_047928878.1"/>
</dbReference>
<dbReference type="Pfam" id="PF00975">
    <property type="entry name" value="Thioesterase"/>
    <property type="match status" value="1"/>
</dbReference>
<feature type="region of interest" description="C-terminal hotdog fold" evidence="5">
    <location>
        <begin position="1032"/>
        <end position="1180"/>
    </location>
</feature>
<evidence type="ECO:0000256" key="2">
    <source>
        <dbReference type="ARBA" id="ARBA00022553"/>
    </source>
</evidence>
<dbReference type="InterPro" id="IPR036736">
    <property type="entry name" value="ACP-like_sf"/>
</dbReference>
<dbReference type="PANTHER" id="PTHR43775:SF37">
    <property type="entry name" value="SI:DKEY-61P9.11"/>
    <property type="match status" value="1"/>
</dbReference>
<feature type="domain" description="Ketosynthase family 3 (KS3)" evidence="6">
    <location>
        <begin position="9"/>
        <end position="429"/>
    </location>
</feature>
<dbReference type="InterPro" id="IPR014031">
    <property type="entry name" value="Ketoacyl_synth_C"/>
</dbReference>
<dbReference type="Gene3D" id="3.40.47.10">
    <property type="match status" value="1"/>
</dbReference>
<feature type="active site" description="Proton donor; for dehydratase activity" evidence="5">
    <location>
        <position position="1090"/>
    </location>
</feature>
<dbReference type="Proteomes" id="UP000814176">
    <property type="component" value="Unassembled WGS sequence"/>
</dbReference>
<evidence type="ECO:0000256" key="4">
    <source>
        <dbReference type="ARBA" id="ARBA00023268"/>
    </source>
</evidence>
<dbReference type="Pfam" id="PF02801">
    <property type="entry name" value="Ketoacyl-synt_C"/>
    <property type="match status" value="1"/>
</dbReference>
<dbReference type="EMBL" id="JADCUA010000004">
    <property type="protein sequence ID" value="KAH9841053.1"/>
    <property type="molecule type" value="Genomic_DNA"/>
</dbReference>
<protein>
    <recommendedName>
        <fullName evidence="10">Acyl transferase domain-containing protein</fullName>
    </recommendedName>
</protein>
<dbReference type="InterPro" id="IPR016035">
    <property type="entry name" value="Acyl_Trfase/lysoPLipase"/>
</dbReference>
<dbReference type="InterPro" id="IPR029058">
    <property type="entry name" value="AB_hydrolase_fold"/>
</dbReference>
<dbReference type="Pfam" id="PF00109">
    <property type="entry name" value="ketoacyl-synt"/>
    <property type="match status" value="1"/>
</dbReference>
<proteinExistence type="predicted"/>
<dbReference type="InterPro" id="IPR014043">
    <property type="entry name" value="Acyl_transferase_dom"/>
</dbReference>
<dbReference type="InterPro" id="IPR016036">
    <property type="entry name" value="Malonyl_transacylase_ACP-bd"/>
</dbReference>
<dbReference type="PROSITE" id="PS52004">
    <property type="entry name" value="KS3_2"/>
    <property type="match status" value="1"/>
</dbReference>
<dbReference type="Pfam" id="PF16197">
    <property type="entry name" value="KAsynt_C_assoc"/>
    <property type="match status" value="1"/>
</dbReference>
<keyword evidence="2" id="KW-0597">Phosphoprotein</keyword>
<dbReference type="PROSITE" id="PS52019">
    <property type="entry name" value="PKS_MFAS_DH"/>
    <property type="match status" value="1"/>
</dbReference>
<evidence type="ECO:0000259" key="7">
    <source>
        <dbReference type="PROSITE" id="PS52019"/>
    </source>
</evidence>
<keyword evidence="4" id="KW-0511">Multifunctional enzyme</keyword>
<accession>A0ABQ8KR03</accession>
<dbReference type="SUPFAM" id="SSF51735">
    <property type="entry name" value="NAD(P)-binding Rossmann-fold domains"/>
    <property type="match status" value="1"/>
</dbReference>
<sequence>MNIGLAEVKEPIAIVGIAAELPSGACADTNLDYRQFNKFLLDGAESYVRFPRDRLNIDSWQGEGLGRIATAHGSFLKDVDLFDHVEFGISTKDARAMSLSTRKLIELSFLALLDSGIDYQGRNVGYYASATNHDILSIAEPDVYEAQGSFGGIPCMVANKVSYHLDLRGPSIPVDTACSSSLTATHLAVQALRAGECESAVVAACQLNLRLADFVQYSQGSVLARDGKCKPFDASADGFSRGEGAVAIVLKPLSAALRDGDHIYANILGTGLSSSGSLAPVYAPVASAQLEAMRRAYVGTGRDPREADYVELHATGTAVGDPIECNWVGEHFARDAELLVGSVKGNIGHLEITAFLASLCKVCGLFETGVLPPNVNLAARNPAIRWDAYKLHVPLEPMVLRARDDPRKLLVSMCSSGIGGANGHAVLESAPPMPAASACYSALPDAPRLLMAGGLSPSSAAGVASSLLDLARENPDRLPAIANIYGRRVRQMKWRSFAVVNPGQALSAVDFPAPTLAQDVPTVFVFSGQGPQHFAMGRQLFASYGVFRRTMEELDGYHLELTGTSLIRDVGLFGDFPPLKTFPAVWPISVILPSLTMLQIALYDLLSSFGLRPDVVMGHSAGETALLYASGAASKRMAIAVAVVRGRTMTLVENAGGGMAALSCAPYQADEIIQSAKESSEDGILEIACYNGPQAVAIAGHHTLVARAVEIATSRGILARTIQTNVAVHSPMMDLCEALYRPEMVEAFARYGPCRAPSITTYSTATGALLEEFSPDYFWHNSRGPVRFAQTVRSVLRAHSTARFIEISPHAVLSLYLQELGVPPTSILCPMRRAKAYAAHQEQAVLLNAMGQLVTSGSNAIDFRAFNDSPFAMRDCDIPLPSYPLARKPIPFLPRHSKLLQQQLGPLVRPLSGDNLRVNHATHPELAQHVINQEPIMPASGFLEMVLEAGANIVWNVRFHSMFSLASNTPTALRMHIDGKHWRVVSSAVAGVQEDSADERKPQVHAEGFMTLDQYDVGQYHNPVPSDVLQCCKLHDADDLYPGFQYFAQYGPVFRRIRRCYFGSNYALVEIQGLDEPSQANYVIHPALLDACLHVVVHPRFTSVSDTNVFYLPSALGSLVIERQNLLAPRLESTLYAYAVLTDWRPDEITADVHVIDVGGKDLCTLRDLKVARHYINTPTPPRRRFELIDQPLSTIPFDFGTEVDVGEEAVMKTLCASRVTAGQKGGSQIVNNTPCTSHCGVNILLVCAALHASRLGAMGKRVITVLGVDFKSGSLHGDAQALLQASLGRAITVVYHAAVMGEDMSQSHSIPVSCKTVDFSTRASRPHHPIFDIVLYNCSSPWSTPDVTTMVRACATSLMPGGFLFIQGVQSGSGSGSGPHPDPSGAAEVQTELSRLHFQTRARHLVAGLPTTLIEAHSSSLSFVPDQAWSDRGGRTHVLSYRIGDESSIQTALAKLDINVSICVWILACGERDGDAARGFTRSLRRELSAWDIGLLISAPTFDKQEVEQFARYLSSHRSMERELYIAEDRQLYVPRIREVPIGPPNPAIFHLADVRSGYVRLDPVFSYDVESDPRHHCLVGTVIAASNEDATALVGTRVVTITAKTSEVGAPMTVRRDSMIPIPDHWELHRAPLLALGCLVIRSVLGTEKISPRCAVDDARRIIVVGTDTPLGRVLTCILRQLCIGTVGLKLQASPLHFASLLLGPRDIVVDLSGHAASSIAATFVGRNGVRHICMRDVSQLLCEATRSPRILTTMLQNAIQLIPSGVSIDSGTAQQVLHQPQTLFLRFSSSDVYVLIGGIGSLGMHIALWMYERGARHILLTSRSGRQSLERAGDVLAIRILNYLESRVDLSLRLVACDAASVHQMQMALSGLAQRIAGCMLLSGVLVDRTFFSQDPSTFEATFRPKVQAIKVLENILPIKSLDFLVLLSSIASFGNTGQTNYASANTALEGYVRQYKNAFALITPAIVDSAAISSALRHRERGSQIEHLMPWAFSAQELCDCIEDGILLLARGPVGVYVPNLKWDSIRQHLGPSFLYDYLADVNPRSAPPKTQQMCRDDLLSIVLQHVDVSADAFSPDAPLSRYGMDSLSAGRLSYALKNVVTVSSMQLLGGLSFAGLHLRTTTSGIAQSGTVEVHGEMAFDWLELSQSGRPLVKLVNRQGDTPLILVHGASGSIVSFMPLQQTFTSSLWVLQSTPDTPMHSLDAMAAYYYKAIKDAQPSGPYRIGAYSGTSIIAFLIAERIVNDGDVVAQFSLLDHFPLLFASPYLEPDDTTVRQRTPSHAFMNRLLQSMLHMYRAEPSTSRQQMAVEFEDAASGKLMPPVAALRWRTFSGMVTGTYEFMFELLRQDVPYTQDLLRHALATRLSTPSLCGGKRTTLRLE</sequence>
<feature type="domain" description="PKS/mFAS DH" evidence="7">
    <location>
        <begin position="896"/>
        <end position="1180"/>
    </location>
</feature>
<dbReference type="Pfam" id="PF00698">
    <property type="entry name" value="Acyl_transf_1"/>
    <property type="match status" value="1"/>
</dbReference>
<dbReference type="SMART" id="SM00825">
    <property type="entry name" value="PKS_KS"/>
    <property type="match status" value="1"/>
</dbReference>
<dbReference type="InterPro" id="IPR014030">
    <property type="entry name" value="Ketoacyl_synth_N"/>
</dbReference>
<dbReference type="InterPro" id="IPR032821">
    <property type="entry name" value="PKS_assoc"/>
</dbReference>
<name>A0ABQ8KR03_9APHY</name>
<dbReference type="InterPro" id="IPR049900">
    <property type="entry name" value="PKS_mFAS_DH"/>
</dbReference>
<dbReference type="InterPro" id="IPR057326">
    <property type="entry name" value="KR_dom"/>
</dbReference>
<dbReference type="SUPFAM" id="SSF53474">
    <property type="entry name" value="alpha/beta-Hydrolases"/>
    <property type="match status" value="1"/>
</dbReference>
<dbReference type="SUPFAM" id="SSF53901">
    <property type="entry name" value="Thiolase-like"/>
    <property type="match status" value="1"/>
</dbReference>
<dbReference type="Gene3D" id="3.10.129.110">
    <property type="entry name" value="Polyketide synthase dehydratase"/>
    <property type="match status" value="1"/>
</dbReference>
<dbReference type="Pfam" id="PF08659">
    <property type="entry name" value="KR"/>
    <property type="match status" value="1"/>
</dbReference>
<evidence type="ECO:0000256" key="3">
    <source>
        <dbReference type="ARBA" id="ARBA00022679"/>
    </source>
</evidence>
<dbReference type="SUPFAM" id="SSF52151">
    <property type="entry name" value="FabD/lysophospholipase-like"/>
    <property type="match status" value="1"/>
</dbReference>
<dbReference type="Gene3D" id="3.40.366.10">
    <property type="entry name" value="Malonyl-Coenzyme A Acyl Carrier Protein, domain 2"/>
    <property type="match status" value="1"/>
</dbReference>
<dbReference type="InterPro" id="IPR050091">
    <property type="entry name" value="PKS_NRPS_Biosynth_Enz"/>
</dbReference>
<dbReference type="InterPro" id="IPR042104">
    <property type="entry name" value="PKS_dehydratase_sf"/>
</dbReference>
<dbReference type="SMART" id="SM00826">
    <property type="entry name" value="PKS_DH"/>
    <property type="match status" value="1"/>
</dbReference>
<dbReference type="SMART" id="SM00822">
    <property type="entry name" value="PKS_KR"/>
    <property type="match status" value="1"/>
</dbReference>
<reference evidence="8 9" key="1">
    <citation type="journal article" date="2021" name="Environ. Microbiol.">
        <title>Gene family expansions and transcriptome signatures uncover fungal adaptations to wood decay.</title>
        <authorList>
            <person name="Hage H."/>
            <person name="Miyauchi S."/>
            <person name="Viragh M."/>
            <person name="Drula E."/>
            <person name="Min B."/>
            <person name="Chaduli D."/>
            <person name="Navarro D."/>
            <person name="Favel A."/>
            <person name="Norest M."/>
            <person name="Lesage-Meessen L."/>
            <person name="Balint B."/>
            <person name="Merenyi Z."/>
            <person name="de Eugenio L."/>
            <person name="Morin E."/>
            <person name="Martinez A.T."/>
            <person name="Baldrian P."/>
            <person name="Stursova M."/>
            <person name="Martinez M.J."/>
            <person name="Novotny C."/>
            <person name="Magnuson J.K."/>
            <person name="Spatafora J.W."/>
            <person name="Maurice S."/>
            <person name="Pangilinan J."/>
            <person name="Andreopoulos W."/>
            <person name="LaButti K."/>
            <person name="Hundley H."/>
            <person name="Na H."/>
            <person name="Kuo A."/>
            <person name="Barry K."/>
            <person name="Lipzen A."/>
            <person name="Henrissat B."/>
            <person name="Riley R."/>
            <person name="Ahrendt S."/>
            <person name="Nagy L.G."/>
            <person name="Grigoriev I.V."/>
            <person name="Martin F."/>
            <person name="Rosso M.N."/>
        </authorList>
    </citation>
    <scope>NUCLEOTIDE SEQUENCE [LARGE SCALE GENOMIC DNA]</scope>
    <source>
        <strain evidence="8 9">CIRM-BRFM 1785</strain>
    </source>
</reference>
<dbReference type="InterPro" id="IPR020807">
    <property type="entry name" value="PKS_DH"/>
</dbReference>
<dbReference type="InterPro" id="IPR001227">
    <property type="entry name" value="Ac_transferase_dom_sf"/>
</dbReference>
<dbReference type="InterPro" id="IPR013968">
    <property type="entry name" value="PKS_KR"/>
</dbReference>
<dbReference type="InterPro" id="IPR036291">
    <property type="entry name" value="NAD(P)-bd_dom_sf"/>
</dbReference>
<dbReference type="Gene3D" id="3.40.50.720">
    <property type="entry name" value="NAD(P)-binding Rossmann-like Domain"/>
    <property type="match status" value="1"/>
</dbReference>
<dbReference type="InterPro" id="IPR020841">
    <property type="entry name" value="PKS_Beta-ketoAc_synthase_dom"/>
</dbReference>
<dbReference type="SUPFAM" id="SSF55048">
    <property type="entry name" value="Probable ACP-binding domain of malonyl-CoA ACP transacylase"/>
    <property type="match status" value="1"/>
</dbReference>
<feature type="active site" description="Proton acceptor; for dehydratase activity" evidence="5">
    <location>
        <position position="929"/>
    </location>
</feature>
<evidence type="ECO:0008006" key="10">
    <source>
        <dbReference type="Google" id="ProtNLM"/>
    </source>
</evidence>
<keyword evidence="3" id="KW-0808">Transferase</keyword>
<evidence type="ECO:0000256" key="5">
    <source>
        <dbReference type="PROSITE-ProRule" id="PRU01363"/>
    </source>
</evidence>
<keyword evidence="1" id="KW-0596">Phosphopantetheine</keyword>
<dbReference type="SMART" id="SM00827">
    <property type="entry name" value="PKS_AT"/>
    <property type="match status" value="1"/>
</dbReference>
<dbReference type="CDD" id="cd00833">
    <property type="entry name" value="PKS"/>
    <property type="match status" value="1"/>
</dbReference>
<dbReference type="Gene3D" id="3.40.50.1820">
    <property type="entry name" value="alpha/beta hydrolase"/>
    <property type="match status" value="1"/>
</dbReference>
<organism evidence="8 9">
    <name type="scientific">Rhodofomes roseus</name>
    <dbReference type="NCBI Taxonomy" id="34475"/>
    <lineage>
        <taxon>Eukaryota</taxon>
        <taxon>Fungi</taxon>
        <taxon>Dikarya</taxon>
        <taxon>Basidiomycota</taxon>
        <taxon>Agaricomycotina</taxon>
        <taxon>Agaricomycetes</taxon>
        <taxon>Polyporales</taxon>
        <taxon>Rhodofomes</taxon>
    </lineage>
</organism>
<comment type="caution">
    <text evidence="8">The sequence shown here is derived from an EMBL/GenBank/DDBJ whole genome shotgun (WGS) entry which is preliminary data.</text>
</comment>
<evidence type="ECO:0000256" key="1">
    <source>
        <dbReference type="ARBA" id="ARBA00022450"/>
    </source>
</evidence>
<dbReference type="GeneID" id="72009610"/>
<dbReference type="Pfam" id="PF14765">
    <property type="entry name" value="PS-DH"/>
    <property type="match status" value="1"/>
</dbReference>
<feature type="region of interest" description="N-terminal hotdog fold" evidence="5">
    <location>
        <begin position="896"/>
        <end position="1017"/>
    </location>
</feature>
<evidence type="ECO:0000259" key="6">
    <source>
        <dbReference type="PROSITE" id="PS52004"/>
    </source>
</evidence>
<keyword evidence="9" id="KW-1185">Reference proteome</keyword>
<dbReference type="Gene3D" id="1.10.1200.10">
    <property type="entry name" value="ACP-like"/>
    <property type="match status" value="1"/>
</dbReference>
<dbReference type="InterPro" id="IPR001031">
    <property type="entry name" value="Thioesterase"/>
</dbReference>
<evidence type="ECO:0000313" key="8">
    <source>
        <dbReference type="EMBL" id="KAH9841053.1"/>
    </source>
</evidence>
<dbReference type="InterPro" id="IPR016039">
    <property type="entry name" value="Thiolase-like"/>
</dbReference>
<evidence type="ECO:0000313" key="9">
    <source>
        <dbReference type="Proteomes" id="UP000814176"/>
    </source>
</evidence>